<dbReference type="GO" id="GO:0005737">
    <property type="term" value="C:cytoplasm"/>
    <property type="evidence" value="ECO:0007669"/>
    <property type="project" value="TreeGrafter"/>
</dbReference>
<dbReference type="FunFam" id="3.40.50.2020:FF:000033">
    <property type="entry name" value="Xanthine phosphoribosyltransferase 1"/>
    <property type="match status" value="1"/>
</dbReference>
<evidence type="ECO:0000313" key="5">
    <source>
        <dbReference type="Proteomes" id="UP000249293"/>
    </source>
</evidence>
<dbReference type="PANTHER" id="PTHR43363:SF4">
    <property type="entry name" value="XANTHINE PHOSPHORIBOSYLTRANSFERASE 1"/>
    <property type="match status" value="1"/>
</dbReference>
<dbReference type="VEuPathDB" id="FungiDB:C5L36_0A00970"/>
<dbReference type="Pfam" id="PF00156">
    <property type="entry name" value="Pribosyltran"/>
    <property type="match status" value="1"/>
</dbReference>
<dbReference type="AlphaFoldDB" id="A0A2U9QWW7"/>
<evidence type="ECO:0000313" key="4">
    <source>
        <dbReference type="EMBL" id="AWU73489.1"/>
    </source>
</evidence>
<dbReference type="EMBL" id="CP028773">
    <property type="protein sequence ID" value="AWU73489.1"/>
    <property type="molecule type" value="Genomic_DNA"/>
</dbReference>
<dbReference type="GO" id="GO:0046100">
    <property type="term" value="P:hypoxanthine metabolic process"/>
    <property type="evidence" value="ECO:0007669"/>
    <property type="project" value="TreeGrafter"/>
</dbReference>
<evidence type="ECO:0000259" key="3">
    <source>
        <dbReference type="Pfam" id="PF00156"/>
    </source>
</evidence>
<gene>
    <name evidence="4" type="ORF">C5L36_0A00970</name>
</gene>
<proteinExistence type="predicted"/>
<dbReference type="KEGG" id="pkz:C5L36_0A00970"/>
<dbReference type="Proteomes" id="UP000249293">
    <property type="component" value="Chromosome 1"/>
</dbReference>
<dbReference type="RefSeq" id="XP_029318966.1">
    <property type="nucleotide sequence ID" value="XM_029463106.1"/>
</dbReference>
<dbReference type="InterPro" id="IPR029057">
    <property type="entry name" value="PRTase-like"/>
</dbReference>
<dbReference type="GO" id="GO:0032263">
    <property type="term" value="P:GMP salvage"/>
    <property type="evidence" value="ECO:0007669"/>
    <property type="project" value="TreeGrafter"/>
</dbReference>
<protein>
    <recommendedName>
        <fullName evidence="3">Phosphoribosyltransferase domain-containing protein</fullName>
    </recommendedName>
</protein>
<dbReference type="GO" id="GO:0032265">
    <property type="term" value="P:XMP salvage"/>
    <property type="evidence" value="ECO:0007669"/>
    <property type="project" value="TreeGrafter"/>
</dbReference>
<feature type="domain" description="Phosphoribosyltransferase" evidence="3">
    <location>
        <begin position="101"/>
        <end position="217"/>
    </location>
</feature>
<dbReference type="PANTHER" id="PTHR43363">
    <property type="entry name" value="HYPOXANTHINE PHOSPHORIBOSYLTRANSFERASE"/>
    <property type="match status" value="1"/>
</dbReference>
<keyword evidence="2" id="KW-0808">Transferase</keyword>
<evidence type="ECO:0000256" key="1">
    <source>
        <dbReference type="ARBA" id="ARBA00022676"/>
    </source>
</evidence>
<accession>A0A2U9QWW7</accession>
<dbReference type="OrthoDB" id="9973266at2759"/>
<name>A0A2U9QWW7_PICKU</name>
<dbReference type="CDD" id="cd06223">
    <property type="entry name" value="PRTases_typeI"/>
    <property type="match status" value="1"/>
</dbReference>
<organism evidence="4 5">
    <name type="scientific">Pichia kudriavzevii</name>
    <name type="common">Yeast</name>
    <name type="synonym">Issatchenkia orientalis</name>
    <dbReference type="NCBI Taxonomy" id="4909"/>
    <lineage>
        <taxon>Eukaryota</taxon>
        <taxon>Fungi</taxon>
        <taxon>Dikarya</taxon>
        <taxon>Ascomycota</taxon>
        <taxon>Saccharomycotina</taxon>
        <taxon>Pichiomycetes</taxon>
        <taxon>Pichiales</taxon>
        <taxon>Pichiaceae</taxon>
        <taxon>Pichia</taxon>
    </lineage>
</organism>
<evidence type="ECO:0000256" key="2">
    <source>
        <dbReference type="ARBA" id="ARBA00022679"/>
    </source>
</evidence>
<keyword evidence="5" id="KW-1185">Reference proteome</keyword>
<sequence>MYLRDNSQYCPIVFILYFFFPLQKLHSLSSFFSSSIIVSAACPRKKNGGSFFFIWTTFPSNFSKLHLCEDIFLLTLLVEDPSHRCHPSRSMSEEKIYISYNNVHKLCQKAASQILETVGKPDVIVAIGGGGFIPSRIIRTFLRQTGEKNIPIQAIGLSLYEDLGLGADTIGKEVIRTQWLDFGSLAQQFDSLIGKNILIVDEVDDTRTTLHYALTELYNDVKENADKLGKTMEGTKFSIFVVNNKLKEKRADLNESLMNGGIYLAGEDVPDKWIAYPWESDDIDTHTANAIAQGNN</sequence>
<dbReference type="STRING" id="4909.A0A2U9QWW7"/>
<dbReference type="Gene3D" id="3.40.50.2020">
    <property type="match status" value="1"/>
</dbReference>
<keyword evidence="1" id="KW-0328">Glycosyltransferase</keyword>
<dbReference type="GO" id="GO:0032264">
    <property type="term" value="P:IMP salvage"/>
    <property type="evidence" value="ECO:0007669"/>
    <property type="project" value="TreeGrafter"/>
</dbReference>
<dbReference type="GeneID" id="40381199"/>
<dbReference type="SUPFAM" id="SSF53271">
    <property type="entry name" value="PRTase-like"/>
    <property type="match status" value="1"/>
</dbReference>
<reference evidence="4 5" key="1">
    <citation type="submission" date="2018-06" db="EMBL/GenBank/DDBJ databases">
        <title>Population genomics shows no distinction between pathogenic Candida krusei and environmental Pichia kudriavzevii: One species, four names.</title>
        <authorList>
            <person name="Douglass A.P."/>
            <person name="Offei B."/>
            <person name="Braun-Galleani S."/>
            <person name="Coughlan A.Y."/>
            <person name="Martos A."/>
            <person name="Ortiz-Merino R.A."/>
            <person name="Byrne K.P."/>
            <person name="Wolfe K.H."/>
        </authorList>
    </citation>
    <scope>NUCLEOTIDE SEQUENCE [LARGE SCALE GENOMIC DNA]</scope>
    <source>
        <strain evidence="4 5">CBS573</strain>
    </source>
</reference>
<dbReference type="InterPro" id="IPR000836">
    <property type="entry name" value="PRTase_dom"/>
</dbReference>
<dbReference type="GO" id="GO:0004422">
    <property type="term" value="F:hypoxanthine phosphoribosyltransferase activity"/>
    <property type="evidence" value="ECO:0007669"/>
    <property type="project" value="UniProtKB-ARBA"/>
</dbReference>